<reference evidence="3 4" key="1">
    <citation type="submission" date="2015-09" db="EMBL/GenBank/DDBJ databases">
        <title>Complete genome sequence of a benzo[a]pyrene-degrading bacterium Altererythrobacter epoxidivorans CGMCC 1.7731T.</title>
        <authorList>
            <person name="Li Z."/>
            <person name="Cheng H."/>
            <person name="Huo Y."/>
            <person name="Xu X."/>
        </authorList>
    </citation>
    <scope>NUCLEOTIDE SEQUENCE [LARGE SCALE GENOMIC DNA]</scope>
    <source>
        <strain evidence="3 4">CGMCC 1.7731</strain>
    </source>
</reference>
<dbReference type="InterPro" id="IPR012495">
    <property type="entry name" value="TadE-like_dom"/>
</dbReference>
<proteinExistence type="predicted"/>
<dbReference type="RefSeq" id="WP_061923108.1">
    <property type="nucleotide sequence ID" value="NZ_CP012669.1"/>
</dbReference>
<evidence type="ECO:0000256" key="1">
    <source>
        <dbReference type="SAM" id="Phobius"/>
    </source>
</evidence>
<feature type="domain" description="TadE-like" evidence="2">
    <location>
        <begin position="17"/>
        <end position="59"/>
    </location>
</feature>
<dbReference type="EMBL" id="CP012669">
    <property type="protein sequence ID" value="ALE16138.1"/>
    <property type="molecule type" value="Genomic_DNA"/>
</dbReference>
<dbReference type="PATRIC" id="fig|361183.4.peg.818"/>
<dbReference type="KEGG" id="aep:AMC99_00835"/>
<gene>
    <name evidence="3" type="ORF">AMC99_00835</name>
</gene>
<accession>A0A0M4MUR1</accession>
<keyword evidence="1" id="KW-0472">Membrane</keyword>
<feature type="transmembrane region" description="Helical" evidence="1">
    <location>
        <begin position="20"/>
        <end position="42"/>
    </location>
</feature>
<evidence type="ECO:0000313" key="3">
    <source>
        <dbReference type="EMBL" id="ALE16138.1"/>
    </source>
</evidence>
<keyword evidence="1" id="KW-1133">Transmembrane helix</keyword>
<dbReference type="Proteomes" id="UP000057938">
    <property type="component" value="Chromosome"/>
</dbReference>
<sequence length="209" mass="22644">MIGLGKHLRRLRGDEQGATIVEFGLLALPLFAMILGGIEFGYQQYTRSLMQGALNDAARLAAVEDPDMAYGGDTVDEQVENLVREIAGSIAYDATITVTTRSYFDFSDIGSPETLMTDVNGNGMFDEEDGDCWEDLNGNEEFDTDSGVAGTGGASDVVFYQANIEMPRLLPLHNFVNVPEKIEMELETAIRNQPYGGQSTPAVLCGTPS</sequence>
<protein>
    <recommendedName>
        <fullName evidence="2">TadE-like domain-containing protein</fullName>
    </recommendedName>
</protein>
<organism evidence="3 4">
    <name type="scientific">Altererythrobacter epoxidivorans</name>
    <dbReference type="NCBI Taxonomy" id="361183"/>
    <lineage>
        <taxon>Bacteria</taxon>
        <taxon>Pseudomonadati</taxon>
        <taxon>Pseudomonadota</taxon>
        <taxon>Alphaproteobacteria</taxon>
        <taxon>Sphingomonadales</taxon>
        <taxon>Erythrobacteraceae</taxon>
        <taxon>Altererythrobacter</taxon>
    </lineage>
</organism>
<evidence type="ECO:0000313" key="4">
    <source>
        <dbReference type="Proteomes" id="UP000057938"/>
    </source>
</evidence>
<dbReference type="Pfam" id="PF07811">
    <property type="entry name" value="TadE"/>
    <property type="match status" value="1"/>
</dbReference>
<keyword evidence="1" id="KW-0812">Transmembrane</keyword>
<name>A0A0M4MUR1_9SPHN</name>
<keyword evidence="4" id="KW-1185">Reference proteome</keyword>
<dbReference type="AlphaFoldDB" id="A0A0M4MUR1"/>
<dbReference type="STRING" id="361183.AMC99_00835"/>
<evidence type="ECO:0000259" key="2">
    <source>
        <dbReference type="Pfam" id="PF07811"/>
    </source>
</evidence>